<evidence type="ECO:0000256" key="3">
    <source>
        <dbReference type="ARBA" id="ARBA00022741"/>
    </source>
</evidence>
<evidence type="ECO:0000256" key="9">
    <source>
        <dbReference type="ARBA" id="ARBA00073635"/>
    </source>
</evidence>
<keyword evidence="4" id="KW-0067">ATP-binding</keyword>
<evidence type="ECO:0000256" key="2">
    <source>
        <dbReference type="ARBA" id="ARBA00022679"/>
    </source>
</evidence>
<dbReference type="EMBL" id="NXGJ01000009">
    <property type="protein sequence ID" value="PRM87462.1"/>
    <property type="molecule type" value="Genomic_DNA"/>
</dbReference>
<evidence type="ECO:0000256" key="10">
    <source>
        <dbReference type="ARBA" id="ARBA00075110"/>
    </source>
</evidence>
<dbReference type="GO" id="GO:0004792">
    <property type="term" value="F:thiosulfate-cyanide sulfurtransferase activity"/>
    <property type="evidence" value="ECO:0007669"/>
    <property type="project" value="TreeGrafter"/>
</dbReference>
<dbReference type="InterPro" id="IPR035985">
    <property type="entry name" value="Ubiquitin-activating_enz"/>
</dbReference>
<dbReference type="InterPro" id="IPR000594">
    <property type="entry name" value="ThiF_NAD_FAD-bd"/>
</dbReference>
<evidence type="ECO:0000256" key="7">
    <source>
        <dbReference type="ARBA" id="ARBA00063809"/>
    </source>
</evidence>
<comment type="subunit">
    <text evidence="7">Homodimer. Forms a stable heterotetrameric complex of 2 MoeB and 2 MoaD during adenylation of MoaD.</text>
</comment>
<proteinExistence type="inferred from homology"/>
<dbReference type="Pfam" id="PF00581">
    <property type="entry name" value="Rhodanese"/>
    <property type="match status" value="1"/>
</dbReference>
<dbReference type="PROSITE" id="PS50206">
    <property type="entry name" value="RHODANESE_3"/>
    <property type="match status" value="1"/>
</dbReference>
<dbReference type="CDD" id="cd00757">
    <property type="entry name" value="ThiF_MoeB_HesA_family"/>
    <property type="match status" value="1"/>
</dbReference>
<name>A0A2S9SLM3_9BACT</name>
<keyword evidence="13" id="KW-0812">Transmembrane</keyword>
<keyword evidence="13" id="KW-1133">Transmembrane helix</keyword>
<evidence type="ECO:0000256" key="5">
    <source>
        <dbReference type="ARBA" id="ARBA00052218"/>
    </source>
</evidence>
<evidence type="ECO:0000256" key="11">
    <source>
        <dbReference type="ARBA" id="ARBA00075328"/>
    </source>
</evidence>
<dbReference type="InterPro" id="IPR045886">
    <property type="entry name" value="ThiF/MoeB/HesA"/>
</dbReference>
<evidence type="ECO:0000256" key="8">
    <source>
        <dbReference type="ARBA" id="ARBA00066884"/>
    </source>
</evidence>
<dbReference type="FunFam" id="3.40.50.720:FF:000033">
    <property type="entry name" value="Adenylyltransferase and sulfurtransferase MOCS3"/>
    <property type="match status" value="1"/>
</dbReference>
<feature type="domain" description="Rhodanese" evidence="14">
    <location>
        <begin position="296"/>
        <end position="381"/>
    </location>
</feature>
<dbReference type="CDD" id="cd00158">
    <property type="entry name" value="RHOD"/>
    <property type="match status" value="1"/>
</dbReference>
<dbReference type="Gene3D" id="3.40.250.10">
    <property type="entry name" value="Rhodanese-like domain"/>
    <property type="match status" value="1"/>
</dbReference>
<keyword evidence="3" id="KW-0547">Nucleotide-binding</keyword>
<dbReference type="NCBIfam" id="NF004281">
    <property type="entry name" value="PRK05690.1"/>
    <property type="match status" value="1"/>
</dbReference>
<keyword evidence="2" id="KW-0808">Transferase</keyword>
<dbReference type="Pfam" id="PF00899">
    <property type="entry name" value="ThiF"/>
    <property type="match status" value="1"/>
</dbReference>
<dbReference type="SUPFAM" id="SSF69572">
    <property type="entry name" value="Activating enzymes of the ubiquitin-like proteins"/>
    <property type="match status" value="1"/>
</dbReference>
<dbReference type="GO" id="GO:0008641">
    <property type="term" value="F:ubiquitin-like modifier activating enzyme activity"/>
    <property type="evidence" value="ECO:0007669"/>
    <property type="project" value="InterPro"/>
</dbReference>
<feature type="transmembrane region" description="Helical" evidence="13">
    <location>
        <begin position="40"/>
        <end position="67"/>
    </location>
</feature>
<evidence type="ECO:0000313" key="16">
    <source>
        <dbReference type="Proteomes" id="UP000239065"/>
    </source>
</evidence>
<dbReference type="PANTHER" id="PTHR10953">
    <property type="entry name" value="UBIQUITIN-ACTIVATING ENZYME E1"/>
    <property type="match status" value="1"/>
</dbReference>
<comment type="similarity">
    <text evidence="1">Belongs to the HesA/MoeB/ThiF family.</text>
</comment>
<evidence type="ECO:0000256" key="4">
    <source>
        <dbReference type="ARBA" id="ARBA00022840"/>
    </source>
</evidence>
<comment type="catalytic activity">
    <reaction evidence="5">
        <text>[molybdopterin-synthase sulfur-carrier protein]-C-terminal Gly-Gly + ATP + H(+) = [molybdopterin-synthase sulfur-carrier protein]-C-terminal Gly-Gly-AMP + diphosphate</text>
        <dbReference type="Rhea" id="RHEA:43616"/>
        <dbReference type="Rhea" id="RHEA-COMP:12159"/>
        <dbReference type="Rhea" id="RHEA-COMP:12202"/>
        <dbReference type="ChEBI" id="CHEBI:15378"/>
        <dbReference type="ChEBI" id="CHEBI:30616"/>
        <dbReference type="ChEBI" id="CHEBI:33019"/>
        <dbReference type="ChEBI" id="CHEBI:90618"/>
        <dbReference type="ChEBI" id="CHEBI:90778"/>
        <dbReference type="EC" id="2.7.7.80"/>
    </reaction>
</comment>
<reference evidence="15 16" key="1">
    <citation type="submission" date="2017-09" db="EMBL/GenBank/DDBJ databases">
        <title>Reassesment of A. cryaerophilus.</title>
        <authorList>
            <person name="Perez-Cataluna A."/>
            <person name="Collado L."/>
            <person name="Salgado O."/>
            <person name="Lefinanco V."/>
            <person name="Figueras M.J."/>
        </authorList>
    </citation>
    <scope>NUCLEOTIDE SEQUENCE [LARGE SCALE GENOMIC DNA]</scope>
    <source>
        <strain evidence="15 16">LMG 9861</strain>
    </source>
</reference>
<protein>
    <recommendedName>
        <fullName evidence="9">Molybdopterin-synthase adenylyltransferase</fullName>
        <ecNumber evidence="8">2.7.7.80</ecNumber>
    </recommendedName>
    <alternativeName>
        <fullName evidence="12">MoaD protein adenylase</fullName>
    </alternativeName>
    <alternativeName>
        <fullName evidence="10">Molybdopterin-converting factor subunit 1 adenylase</fullName>
    </alternativeName>
    <alternativeName>
        <fullName evidence="11">Sulfur carrier protein MoaD adenylyltransferase</fullName>
    </alternativeName>
</protein>
<comment type="function">
    <text evidence="6">Catalyzes the adenylation by ATP of the carboxyl group of the C-terminal glycine of sulfur carrier protein MoaD.</text>
</comment>
<dbReference type="InterPro" id="IPR001763">
    <property type="entry name" value="Rhodanese-like_dom"/>
</dbReference>
<dbReference type="GO" id="GO:0005524">
    <property type="term" value="F:ATP binding"/>
    <property type="evidence" value="ECO:0007669"/>
    <property type="project" value="UniProtKB-KW"/>
</dbReference>
<evidence type="ECO:0000256" key="6">
    <source>
        <dbReference type="ARBA" id="ARBA00055169"/>
    </source>
</evidence>
<organism evidence="15 16">
    <name type="scientific">Aliarcobacter cryaerophilus</name>
    <dbReference type="NCBI Taxonomy" id="28198"/>
    <lineage>
        <taxon>Bacteria</taxon>
        <taxon>Pseudomonadati</taxon>
        <taxon>Campylobacterota</taxon>
        <taxon>Epsilonproteobacteria</taxon>
        <taxon>Campylobacterales</taxon>
        <taxon>Arcobacteraceae</taxon>
        <taxon>Aliarcobacter</taxon>
    </lineage>
</organism>
<evidence type="ECO:0000313" key="15">
    <source>
        <dbReference type="EMBL" id="PRM87462.1"/>
    </source>
</evidence>
<evidence type="ECO:0000256" key="13">
    <source>
        <dbReference type="SAM" id="Phobius"/>
    </source>
</evidence>
<dbReference type="RefSeq" id="WP_105909437.1">
    <property type="nucleotide sequence ID" value="NZ_NXGJ01000009.1"/>
</dbReference>
<dbReference type="SMART" id="SM00450">
    <property type="entry name" value="RHOD"/>
    <property type="match status" value="1"/>
</dbReference>
<gene>
    <name evidence="15" type="ORF">CJ669_07815</name>
</gene>
<evidence type="ECO:0000256" key="12">
    <source>
        <dbReference type="ARBA" id="ARBA00078531"/>
    </source>
</evidence>
<dbReference type="EC" id="2.7.7.80" evidence="8"/>
<evidence type="ECO:0000256" key="1">
    <source>
        <dbReference type="ARBA" id="ARBA00009919"/>
    </source>
</evidence>
<dbReference type="GO" id="GO:0008146">
    <property type="term" value="F:sulfotransferase activity"/>
    <property type="evidence" value="ECO:0007669"/>
    <property type="project" value="TreeGrafter"/>
</dbReference>
<keyword evidence="13" id="KW-0472">Membrane</keyword>
<comment type="caution">
    <text evidence="15">The sequence shown here is derived from an EMBL/GenBank/DDBJ whole genome shotgun (WGS) entry which is preliminary data.</text>
</comment>
<accession>A0A2S9SLM3</accession>
<dbReference type="GO" id="GO:0005829">
    <property type="term" value="C:cytosol"/>
    <property type="evidence" value="ECO:0007669"/>
    <property type="project" value="TreeGrafter"/>
</dbReference>
<dbReference type="InterPro" id="IPR036873">
    <property type="entry name" value="Rhodanese-like_dom_sf"/>
</dbReference>
<dbReference type="AlphaFoldDB" id="A0A2S9SLM3"/>
<dbReference type="Proteomes" id="UP000239065">
    <property type="component" value="Unassembled WGS sequence"/>
</dbReference>
<dbReference type="GO" id="GO:0061605">
    <property type="term" value="F:molybdopterin-synthase adenylyltransferase activity"/>
    <property type="evidence" value="ECO:0007669"/>
    <property type="project" value="UniProtKB-EC"/>
</dbReference>
<dbReference type="PANTHER" id="PTHR10953:SF102">
    <property type="entry name" value="ADENYLYLTRANSFERASE AND SULFURTRANSFERASE MOCS3"/>
    <property type="match status" value="1"/>
</dbReference>
<sequence length="382" mass="42431">MSEISKQTRLSQEEINRYSRHLILPEVGLKGQLKLKNSKVLVVGTGALGSPVLLYLSAAGIGTIGIIDFDTVDESNLQRQIIHSTNEIGNPKVNSAKSRINSINPNIDVIAYNDKLTSKNALEIIKNFDVVVDGTDNFQTRYLINDACVFLNKPFVYGAIFRFEGQSTVFNADKNSPCYRCIFPEPPKAGLVPSCSEAGVLGVLPGIIGTIQASETIKTVLEIGETLKGRLLTLNALKMDFKDYKIKKDENCKVCGDNATIKELIDYEEFCGLKNSLQEIEFKELSGENLKELIHNKEQILLIDVRISSDFQARNIYNSKNIPFEDLLNRVSEIDETKKVVLICTIGLKSKEAISKLKKAGYKGELYSLKGGITSWINDNQD</sequence>
<evidence type="ECO:0000259" key="14">
    <source>
        <dbReference type="PROSITE" id="PS50206"/>
    </source>
</evidence>
<dbReference type="Gene3D" id="3.40.50.720">
    <property type="entry name" value="NAD(P)-binding Rossmann-like Domain"/>
    <property type="match status" value="1"/>
</dbReference>